<evidence type="ECO:0000313" key="2">
    <source>
        <dbReference type="Proteomes" id="UP000530928"/>
    </source>
</evidence>
<dbReference type="Proteomes" id="UP000530928">
    <property type="component" value="Unassembled WGS sequence"/>
</dbReference>
<sequence length="29" mass="3164">MTLMFRYTLPTTAAAAAGVFERACDGLER</sequence>
<dbReference type="AlphaFoldDB" id="A0A7W0CRV2"/>
<name>A0A7W0CRV2_9ACTN</name>
<evidence type="ECO:0000313" key="1">
    <source>
        <dbReference type="EMBL" id="MBA2896127.1"/>
    </source>
</evidence>
<proteinExistence type="predicted"/>
<reference evidence="1 2" key="1">
    <citation type="submission" date="2020-07" db="EMBL/GenBank/DDBJ databases">
        <title>Genomic Encyclopedia of Type Strains, Phase IV (KMG-IV): sequencing the most valuable type-strain genomes for metagenomic binning, comparative biology and taxonomic classification.</title>
        <authorList>
            <person name="Goeker M."/>
        </authorList>
    </citation>
    <scope>NUCLEOTIDE SEQUENCE [LARGE SCALE GENOMIC DNA]</scope>
    <source>
        <strain evidence="1 2">DSM 45533</strain>
    </source>
</reference>
<organism evidence="1 2">
    <name type="scientific">Nonomuraea soli</name>
    <dbReference type="NCBI Taxonomy" id="1032476"/>
    <lineage>
        <taxon>Bacteria</taxon>
        <taxon>Bacillati</taxon>
        <taxon>Actinomycetota</taxon>
        <taxon>Actinomycetes</taxon>
        <taxon>Streptosporangiales</taxon>
        <taxon>Streptosporangiaceae</taxon>
        <taxon>Nonomuraea</taxon>
    </lineage>
</organism>
<gene>
    <name evidence="1" type="ORF">HNR30_007518</name>
</gene>
<dbReference type="EMBL" id="JACDUR010000008">
    <property type="protein sequence ID" value="MBA2896127.1"/>
    <property type="molecule type" value="Genomic_DNA"/>
</dbReference>
<comment type="caution">
    <text evidence="1">The sequence shown here is derived from an EMBL/GenBank/DDBJ whole genome shotgun (WGS) entry which is preliminary data.</text>
</comment>
<accession>A0A7W0CRV2</accession>
<protein>
    <submittedName>
        <fullName evidence="1">Uncharacterized protein</fullName>
    </submittedName>
</protein>
<keyword evidence="2" id="KW-1185">Reference proteome</keyword>